<evidence type="ECO:0000313" key="5">
    <source>
        <dbReference type="Proteomes" id="UP000184066"/>
    </source>
</evidence>
<dbReference type="InterPro" id="IPR011108">
    <property type="entry name" value="RMMBL"/>
</dbReference>
<evidence type="ECO:0000256" key="1">
    <source>
        <dbReference type="ARBA" id="ARBA00022801"/>
    </source>
</evidence>
<dbReference type="InterPro" id="IPR001279">
    <property type="entry name" value="Metallo-B-lactamas"/>
</dbReference>
<feature type="domain" description="Beta-Casp" evidence="3">
    <location>
        <begin position="258"/>
        <end position="379"/>
    </location>
</feature>
<dbReference type="PANTHER" id="PTHR11203:SF37">
    <property type="entry name" value="INTEGRATOR COMPLEX SUBUNIT 11"/>
    <property type="match status" value="1"/>
</dbReference>
<dbReference type="AlphaFoldDB" id="A0A1M7SUU7"/>
<sequence>MKIEATFHGGAGTVTGSCTLIRAGDVRFLIDCGMFQGNRTVRELNFQEFPFDPRAIDFVLLTHAHIDHSGLLPKLTRMGFKGPIHATQPTLDLLEFLLPDSGKIQEGDVERLNRRRRRHGEPPVAPAYTAADAEECLRHGAPQPLETWFEPAPGVRARLWNAGHILGSASIELAIEVGGPRPLRMIFSGDLGPDEKIFHEPPEAPEGYDYVVCESTYGDREREDVTTEQRREQLRDEINAALARGGNLIIPSFAVERSQELLHDIGVLLSQGRIRRVPVFLDSPLASRVTKVFMKHARELEDIDLDPSQLFRNPNFRIVESVEDSMAINRLRGGAIIISASGMCEAGRIKHHLRNNLWRDDCTVLFVGYQAPGTLGRLILDGADIVRIHGHDVKVKARIRSIEGYSAHADQKELLAWLRARLPVRAAVFLNHGEDDARRALAALLAAQGVPEKKILLPGLDERFALSAGRAPLRQPASRRAAPEQLTQDWMNAKVALCHRMDRALEAIPDPRRRLEVLARLQAELERALRDARAPEKDG</sequence>
<dbReference type="Gene3D" id="3.40.50.10890">
    <property type="match status" value="1"/>
</dbReference>
<dbReference type="PROSITE" id="PS51257">
    <property type="entry name" value="PROKAR_LIPOPROTEIN"/>
    <property type="match status" value="1"/>
</dbReference>
<evidence type="ECO:0000259" key="3">
    <source>
        <dbReference type="SMART" id="SM01027"/>
    </source>
</evidence>
<name>A0A1M7SUU7_9RHOB</name>
<dbReference type="Gene3D" id="3.60.15.10">
    <property type="entry name" value="Ribonuclease Z/Hydroxyacylglutathione hydrolase-like"/>
    <property type="match status" value="1"/>
</dbReference>
<gene>
    <name evidence="4" type="ORF">SAMN05216200_103255</name>
</gene>
<dbReference type="Pfam" id="PF00753">
    <property type="entry name" value="Lactamase_B"/>
    <property type="match status" value="1"/>
</dbReference>
<keyword evidence="5" id="KW-1185">Reference proteome</keyword>
<dbReference type="SMART" id="SM01027">
    <property type="entry name" value="Beta-Casp"/>
    <property type="match status" value="1"/>
</dbReference>
<dbReference type="GO" id="GO:0016787">
    <property type="term" value="F:hydrolase activity"/>
    <property type="evidence" value="ECO:0007669"/>
    <property type="project" value="UniProtKB-KW"/>
</dbReference>
<dbReference type="InterPro" id="IPR050698">
    <property type="entry name" value="MBL"/>
</dbReference>
<dbReference type="Pfam" id="PF07521">
    <property type="entry name" value="RMMBL"/>
    <property type="match status" value="1"/>
</dbReference>
<feature type="domain" description="Metallo-beta-lactamase" evidence="2">
    <location>
        <begin position="15"/>
        <end position="242"/>
    </location>
</feature>
<accession>A0A1M7SUU7</accession>
<organism evidence="4 5">
    <name type="scientific">Oceanicella actignis</name>
    <dbReference type="NCBI Taxonomy" id="1189325"/>
    <lineage>
        <taxon>Bacteria</taxon>
        <taxon>Pseudomonadati</taxon>
        <taxon>Pseudomonadota</taxon>
        <taxon>Alphaproteobacteria</taxon>
        <taxon>Rhodobacterales</taxon>
        <taxon>Paracoccaceae</taxon>
        <taxon>Oceanicella</taxon>
    </lineage>
</organism>
<evidence type="ECO:0000259" key="2">
    <source>
        <dbReference type="SMART" id="SM00849"/>
    </source>
</evidence>
<proteinExistence type="predicted"/>
<dbReference type="InterPro" id="IPR022712">
    <property type="entry name" value="Beta_Casp"/>
</dbReference>
<dbReference type="OrthoDB" id="9803916at2"/>
<dbReference type="InterPro" id="IPR036866">
    <property type="entry name" value="RibonucZ/Hydroxyglut_hydro"/>
</dbReference>
<dbReference type="SUPFAM" id="SSF56281">
    <property type="entry name" value="Metallo-hydrolase/oxidoreductase"/>
    <property type="match status" value="1"/>
</dbReference>
<dbReference type="EMBL" id="FRDL01000003">
    <property type="protein sequence ID" value="SHN62178.1"/>
    <property type="molecule type" value="Genomic_DNA"/>
</dbReference>
<reference evidence="4 5" key="1">
    <citation type="submission" date="2016-12" db="EMBL/GenBank/DDBJ databases">
        <authorList>
            <person name="Song W.-J."/>
            <person name="Kurnit D.M."/>
        </authorList>
    </citation>
    <scope>NUCLEOTIDE SEQUENCE [LARGE SCALE GENOMIC DNA]</scope>
    <source>
        <strain evidence="4 5">CGMCC 1.10808</strain>
    </source>
</reference>
<keyword evidence="1" id="KW-0378">Hydrolase</keyword>
<dbReference type="SMART" id="SM00849">
    <property type="entry name" value="Lactamase_B"/>
    <property type="match status" value="1"/>
</dbReference>
<dbReference type="GO" id="GO:0004521">
    <property type="term" value="F:RNA endonuclease activity"/>
    <property type="evidence" value="ECO:0007669"/>
    <property type="project" value="TreeGrafter"/>
</dbReference>
<dbReference type="PANTHER" id="PTHR11203">
    <property type="entry name" value="CLEAVAGE AND POLYADENYLATION SPECIFICITY FACTOR FAMILY MEMBER"/>
    <property type="match status" value="1"/>
</dbReference>
<dbReference type="Pfam" id="PF10996">
    <property type="entry name" value="Beta-Casp"/>
    <property type="match status" value="1"/>
</dbReference>
<dbReference type="RefSeq" id="WP_072746825.1">
    <property type="nucleotide sequence ID" value="NZ_FOHL01000001.1"/>
</dbReference>
<dbReference type="Proteomes" id="UP000184066">
    <property type="component" value="Unassembled WGS sequence"/>
</dbReference>
<dbReference type="STRING" id="1189325.SAMN04488119_101254"/>
<evidence type="ECO:0000313" key="4">
    <source>
        <dbReference type="EMBL" id="SHN62178.1"/>
    </source>
</evidence>
<protein>
    <submittedName>
        <fullName evidence="4">Metallo-beta-lactamase family protein</fullName>
    </submittedName>
</protein>
<dbReference type="CDD" id="cd16295">
    <property type="entry name" value="TTHA0252-CPSF-like_MBL-fold"/>
    <property type="match status" value="1"/>
</dbReference>